<feature type="compositionally biased region" description="Low complexity" evidence="5">
    <location>
        <begin position="143"/>
        <end position="164"/>
    </location>
</feature>
<dbReference type="Proteomes" id="UP000219286">
    <property type="component" value="Unassembled WGS sequence"/>
</dbReference>
<comment type="subcellular location">
    <subcellularLocation>
        <location evidence="1">Membrane</location>
        <topology evidence="1">Single-pass membrane protein</topology>
    </subcellularLocation>
</comment>
<evidence type="ECO:0000256" key="1">
    <source>
        <dbReference type="ARBA" id="ARBA00004167"/>
    </source>
</evidence>
<evidence type="ECO:0000256" key="3">
    <source>
        <dbReference type="ARBA" id="ARBA00022989"/>
    </source>
</evidence>
<feature type="chain" id="PRO_5013762981" description="Extracellular membrane protein CFEM domain-containing protein" evidence="7">
    <location>
        <begin position="25"/>
        <end position="361"/>
    </location>
</feature>
<feature type="transmembrane region" description="Helical" evidence="6">
    <location>
        <begin position="176"/>
        <end position="198"/>
    </location>
</feature>
<gene>
    <name evidence="8" type="ORF">A9Z42_0048190</name>
</gene>
<dbReference type="GO" id="GO:0071944">
    <property type="term" value="C:cell periphery"/>
    <property type="evidence" value="ECO:0007669"/>
    <property type="project" value="UniProtKB-ARBA"/>
</dbReference>
<comment type="caution">
    <text evidence="8">The sequence shown here is derived from an EMBL/GenBank/DDBJ whole genome shotgun (WGS) entry which is preliminary data.</text>
</comment>
<evidence type="ECO:0000313" key="9">
    <source>
        <dbReference type="Proteomes" id="UP000219286"/>
    </source>
</evidence>
<dbReference type="EMBL" id="LFMI01000491">
    <property type="protein sequence ID" value="OTA04243.1"/>
    <property type="molecule type" value="Genomic_DNA"/>
</dbReference>
<feature type="signal peptide" evidence="7">
    <location>
        <begin position="1"/>
        <end position="24"/>
    </location>
</feature>
<keyword evidence="4 6" id="KW-0472">Membrane</keyword>
<proteinExistence type="predicted"/>
<reference evidence="8 9" key="1">
    <citation type="journal article" date="2015" name="Genome Announc.">
        <title>Genome sequence and annotation of Trichoderma parareesei, the ancestor of the cellulase producer Trichoderma reesei.</title>
        <authorList>
            <person name="Yang D."/>
            <person name="Pomraning K."/>
            <person name="Kopchinskiy A."/>
            <person name="Karimi Aghcheh R."/>
            <person name="Atanasova L."/>
            <person name="Chenthamara K."/>
            <person name="Baker S.E."/>
            <person name="Zhang R."/>
            <person name="Shen Q."/>
            <person name="Freitag M."/>
            <person name="Kubicek C.P."/>
            <person name="Druzhinina I.S."/>
        </authorList>
    </citation>
    <scope>NUCLEOTIDE SEQUENCE [LARGE SCALE GENOMIC DNA]</scope>
    <source>
        <strain evidence="8 9">CBS 125925</strain>
    </source>
</reference>
<feature type="region of interest" description="Disordered" evidence="5">
    <location>
        <begin position="206"/>
        <end position="253"/>
    </location>
</feature>
<evidence type="ECO:0000256" key="2">
    <source>
        <dbReference type="ARBA" id="ARBA00022692"/>
    </source>
</evidence>
<accession>A0A2H2ZA93</accession>
<evidence type="ECO:0000256" key="6">
    <source>
        <dbReference type="SAM" id="Phobius"/>
    </source>
</evidence>
<keyword evidence="9" id="KW-1185">Reference proteome</keyword>
<protein>
    <recommendedName>
        <fullName evidence="10">Extracellular membrane protein CFEM domain-containing protein</fullName>
    </recommendedName>
</protein>
<evidence type="ECO:0000256" key="4">
    <source>
        <dbReference type="ARBA" id="ARBA00023136"/>
    </source>
</evidence>
<keyword evidence="3 6" id="KW-1133">Transmembrane helix</keyword>
<evidence type="ECO:0000256" key="5">
    <source>
        <dbReference type="SAM" id="MobiDB-lite"/>
    </source>
</evidence>
<name>A0A2H2ZA93_TRIPA</name>
<evidence type="ECO:0000256" key="7">
    <source>
        <dbReference type="SAM" id="SignalP"/>
    </source>
</evidence>
<dbReference type="PANTHER" id="PTHR15549">
    <property type="entry name" value="PAIRED IMMUNOGLOBULIN-LIKE TYPE 2 RECEPTOR"/>
    <property type="match status" value="1"/>
</dbReference>
<evidence type="ECO:0008006" key="10">
    <source>
        <dbReference type="Google" id="ProtNLM"/>
    </source>
</evidence>
<keyword evidence="7" id="KW-0732">Signal</keyword>
<dbReference type="OrthoDB" id="5311469at2759"/>
<feature type="region of interest" description="Disordered" evidence="5">
    <location>
        <begin position="143"/>
        <end position="168"/>
    </location>
</feature>
<dbReference type="AlphaFoldDB" id="A0A2H2ZA93"/>
<organism evidence="8 9">
    <name type="scientific">Trichoderma parareesei</name>
    <name type="common">Filamentous fungus</name>
    <dbReference type="NCBI Taxonomy" id="858221"/>
    <lineage>
        <taxon>Eukaryota</taxon>
        <taxon>Fungi</taxon>
        <taxon>Dikarya</taxon>
        <taxon>Ascomycota</taxon>
        <taxon>Pezizomycotina</taxon>
        <taxon>Sordariomycetes</taxon>
        <taxon>Hypocreomycetidae</taxon>
        <taxon>Hypocreales</taxon>
        <taxon>Hypocreaceae</taxon>
        <taxon>Trichoderma</taxon>
    </lineage>
</organism>
<dbReference type="InterPro" id="IPR051694">
    <property type="entry name" value="Immunoregulatory_rcpt-like"/>
</dbReference>
<evidence type="ECO:0000313" key="8">
    <source>
        <dbReference type="EMBL" id="OTA04243.1"/>
    </source>
</evidence>
<sequence length="361" mass="37102">MPRRRLWASTPLLLLLLLAPAALAVVEADFSFYPTNAQPCLNQAAAASKCIGSTVTDLNNCLCGNWNDFVILAATCIGKNDKEDSVPVYKTMVSACADSNTPLDVSPSEFYGAVNGDITTTTTTTTTTTSTTTAAMTTLATATTTDSATHSTATTQSTSSSTAAPAQGSLSTGATIGIALGASFGGVGSIAGLVYFLLRRAKKQDEERHPMLPPPQYYGDDAQQQQQQQQQFSGRPPAPEPTPSPGLLSNYSSEAKQSSLWVSPLQSPDYRYSAATWDGAQGAYQGPLAPTGAGSEMVVLPLQAQGLGGVEGSSGGSGTGMVFEMDATASQVSQVSSGAVEVPGSVPLDRPGGEAIVGGLR</sequence>
<keyword evidence="2 6" id="KW-0812">Transmembrane</keyword>
<dbReference type="GO" id="GO:0016020">
    <property type="term" value="C:membrane"/>
    <property type="evidence" value="ECO:0007669"/>
    <property type="project" value="UniProtKB-SubCell"/>
</dbReference>